<feature type="domain" description="DNA-directed RNA polymerase RpoA/D/Rpb3-type" evidence="12">
    <location>
        <begin position="19"/>
        <end position="228"/>
    </location>
</feature>
<dbReference type="Pfam" id="PF03118">
    <property type="entry name" value="RNA_pol_A_CTD"/>
    <property type="match status" value="1"/>
</dbReference>
<evidence type="ECO:0000256" key="8">
    <source>
        <dbReference type="ARBA" id="ARBA00032524"/>
    </source>
</evidence>
<dbReference type="NCBIfam" id="NF003513">
    <property type="entry name" value="PRK05182.1-2"/>
    <property type="match status" value="1"/>
</dbReference>
<dbReference type="FunFam" id="2.170.120.12:FF:000001">
    <property type="entry name" value="DNA-directed RNA polymerase subunit alpha"/>
    <property type="match status" value="1"/>
</dbReference>
<evidence type="ECO:0000256" key="4">
    <source>
        <dbReference type="ARBA" id="ARBA00022478"/>
    </source>
</evidence>
<keyword evidence="6 11" id="KW-0548">Nucleotidyltransferase</keyword>
<comment type="similarity">
    <text evidence="1 11">Belongs to the RNA polymerase alpha chain family.</text>
</comment>
<evidence type="ECO:0000256" key="10">
    <source>
        <dbReference type="ARBA" id="ARBA00048552"/>
    </source>
</evidence>
<comment type="catalytic activity">
    <reaction evidence="10 11">
        <text>RNA(n) + a ribonucleoside 5'-triphosphate = RNA(n+1) + diphosphate</text>
        <dbReference type="Rhea" id="RHEA:21248"/>
        <dbReference type="Rhea" id="RHEA-COMP:14527"/>
        <dbReference type="Rhea" id="RHEA-COMP:17342"/>
        <dbReference type="ChEBI" id="CHEBI:33019"/>
        <dbReference type="ChEBI" id="CHEBI:61557"/>
        <dbReference type="ChEBI" id="CHEBI:140395"/>
        <dbReference type="EC" id="2.7.7.6"/>
    </reaction>
</comment>
<evidence type="ECO:0000313" key="13">
    <source>
        <dbReference type="EMBL" id="HIU91817.1"/>
    </source>
</evidence>
<dbReference type="Proteomes" id="UP000886748">
    <property type="component" value="Unassembled WGS sequence"/>
</dbReference>
<dbReference type="Pfam" id="PF01000">
    <property type="entry name" value="RNA_pol_A_bac"/>
    <property type="match status" value="1"/>
</dbReference>
<evidence type="ECO:0000259" key="12">
    <source>
        <dbReference type="SMART" id="SM00662"/>
    </source>
</evidence>
<evidence type="ECO:0000256" key="11">
    <source>
        <dbReference type="HAMAP-Rule" id="MF_00059"/>
    </source>
</evidence>
<name>A0A9D1MYH5_9CLOT</name>
<comment type="function">
    <text evidence="11">DNA-dependent RNA polymerase catalyzes the transcription of DNA into RNA using the four ribonucleoside triphosphates as substrates.</text>
</comment>
<dbReference type="SUPFAM" id="SSF56553">
    <property type="entry name" value="Insert subdomain of RNA polymerase alpha subunit"/>
    <property type="match status" value="1"/>
</dbReference>
<dbReference type="InterPro" id="IPR011262">
    <property type="entry name" value="DNA-dir_RNA_pol_insert"/>
</dbReference>
<dbReference type="AlphaFoldDB" id="A0A9D1MYH5"/>
<proteinExistence type="inferred from homology"/>
<dbReference type="InterPro" id="IPR011260">
    <property type="entry name" value="RNAP_asu_C"/>
</dbReference>
<keyword evidence="5 11" id="KW-0808">Transferase</keyword>
<evidence type="ECO:0000256" key="2">
    <source>
        <dbReference type="ARBA" id="ARBA00012418"/>
    </source>
</evidence>
<dbReference type="EC" id="2.7.7.6" evidence="2 11"/>
<reference evidence="13" key="2">
    <citation type="journal article" date="2021" name="PeerJ">
        <title>Extensive microbial diversity within the chicken gut microbiome revealed by metagenomics and culture.</title>
        <authorList>
            <person name="Gilroy R."/>
            <person name="Ravi A."/>
            <person name="Getino M."/>
            <person name="Pursley I."/>
            <person name="Horton D.L."/>
            <person name="Alikhan N.F."/>
            <person name="Baker D."/>
            <person name="Gharbi K."/>
            <person name="Hall N."/>
            <person name="Watson M."/>
            <person name="Adriaenssens E.M."/>
            <person name="Foster-Nyarko E."/>
            <person name="Jarju S."/>
            <person name="Secka A."/>
            <person name="Antonio M."/>
            <person name="Oren A."/>
            <person name="Chaudhuri R.R."/>
            <person name="La Ragione R."/>
            <person name="Hildebrand F."/>
            <person name="Pallen M.J."/>
        </authorList>
    </citation>
    <scope>NUCLEOTIDE SEQUENCE</scope>
    <source>
        <strain evidence="13">CHK154-7741</strain>
    </source>
</reference>
<dbReference type="Gene3D" id="1.10.150.20">
    <property type="entry name" value="5' to 3' exonuclease, C-terminal subdomain"/>
    <property type="match status" value="1"/>
</dbReference>
<dbReference type="GO" id="GO:0006351">
    <property type="term" value="P:DNA-templated transcription"/>
    <property type="evidence" value="ECO:0007669"/>
    <property type="project" value="UniProtKB-UniRule"/>
</dbReference>
<dbReference type="InterPro" id="IPR011263">
    <property type="entry name" value="DNA-dir_RNA_pol_RpoA/D/Rpb3"/>
</dbReference>
<dbReference type="NCBIfam" id="NF003519">
    <property type="entry name" value="PRK05182.2-5"/>
    <property type="match status" value="1"/>
</dbReference>
<dbReference type="InterPro" id="IPR011773">
    <property type="entry name" value="DNA-dir_RpoA"/>
</dbReference>
<dbReference type="SMART" id="SM00662">
    <property type="entry name" value="RPOLD"/>
    <property type="match status" value="1"/>
</dbReference>
<evidence type="ECO:0000256" key="7">
    <source>
        <dbReference type="ARBA" id="ARBA00023163"/>
    </source>
</evidence>
<dbReference type="SUPFAM" id="SSF55257">
    <property type="entry name" value="RBP11-like subunits of RNA polymerase"/>
    <property type="match status" value="1"/>
</dbReference>
<evidence type="ECO:0000256" key="9">
    <source>
        <dbReference type="ARBA" id="ARBA00033070"/>
    </source>
</evidence>
<comment type="caution">
    <text evidence="13">The sequence shown here is derived from an EMBL/GenBank/DDBJ whole genome shotgun (WGS) entry which is preliminary data.</text>
</comment>
<organism evidence="13 14">
    <name type="scientific">Candidatus Limenecus avicola</name>
    <dbReference type="NCBI Taxonomy" id="2840847"/>
    <lineage>
        <taxon>Bacteria</taxon>
        <taxon>Bacillati</taxon>
        <taxon>Bacillota</taxon>
        <taxon>Clostridia</taxon>
        <taxon>Eubacteriales</taxon>
        <taxon>Clostridiaceae</taxon>
        <taxon>Clostridiaceae incertae sedis</taxon>
        <taxon>Candidatus Limenecus</taxon>
    </lineage>
</organism>
<dbReference type="NCBIfam" id="NF003516">
    <property type="entry name" value="PRK05182.2-2"/>
    <property type="match status" value="1"/>
</dbReference>
<sequence length="328" mass="35615">MELKIKNVTTTTGSDGSQYGKFSIEPLERGFGNTIGNALRRVLLSSLEGAAVTAVRIEGITHEYTAIPGIVEDVIDIMLNLKGMVVKTDSKEPQQLRLDIDKPGPVLASDIQLPAGVKIVNPDWLICTVAEGGSIHADIVVETGKGYIAHDVLKNNNGAMPIDMLPIDATFMPIKRVSYNVENTRVGDVTDFDKLNLEIWSNGSIDVNVALSQAANILIEHFMQIAAITGTPVVSMPQVAAVIEEEVVADTSAPTISIEDLELSVRAYNCLKRASINNMAELLKKSEHDLLNIKNFGKKSSDEVIEKLHQFGLDLMPNPEGVDMDELV</sequence>
<dbReference type="EMBL" id="DVOD01000013">
    <property type="protein sequence ID" value="HIU91817.1"/>
    <property type="molecule type" value="Genomic_DNA"/>
</dbReference>
<dbReference type="Gene3D" id="3.30.1360.10">
    <property type="entry name" value="RNA polymerase, RBP11-like subunit"/>
    <property type="match status" value="1"/>
</dbReference>
<dbReference type="CDD" id="cd06928">
    <property type="entry name" value="RNAP_alpha_NTD"/>
    <property type="match status" value="1"/>
</dbReference>
<comment type="domain">
    <text evidence="11">The N-terminal domain is essential for RNAP assembly and basal transcription, whereas the C-terminal domain is involved in interaction with transcriptional regulators and with upstream promoter elements.</text>
</comment>
<comment type="subunit">
    <text evidence="11">Homodimer. The RNAP catalytic core consists of 2 alpha, 1 beta, 1 beta' and 1 omega subunit. When a sigma factor is associated with the core the holoenzyme is formed, which can initiate transcription.</text>
</comment>
<dbReference type="GO" id="GO:0003677">
    <property type="term" value="F:DNA binding"/>
    <property type="evidence" value="ECO:0007669"/>
    <property type="project" value="UniProtKB-UniRule"/>
</dbReference>
<dbReference type="InterPro" id="IPR036603">
    <property type="entry name" value="RBP11-like"/>
</dbReference>
<dbReference type="HAMAP" id="MF_00059">
    <property type="entry name" value="RNApol_bact_RpoA"/>
    <property type="match status" value="1"/>
</dbReference>
<keyword evidence="7 11" id="KW-0804">Transcription</keyword>
<dbReference type="Pfam" id="PF01193">
    <property type="entry name" value="RNA_pol_L"/>
    <property type="match status" value="1"/>
</dbReference>
<keyword evidence="4 11" id="KW-0240">DNA-directed RNA polymerase</keyword>
<dbReference type="GO" id="GO:0003899">
    <property type="term" value="F:DNA-directed RNA polymerase activity"/>
    <property type="evidence" value="ECO:0007669"/>
    <property type="project" value="UniProtKB-UniRule"/>
</dbReference>
<dbReference type="GO" id="GO:0005737">
    <property type="term" value="C:cytoplasm"/>
    <property type="evidence" value="ECO:0007669"/>
    <property type="project" value="UniProtKB-ARBA"/>
</dbReference>
<feature type="region of interest" description="Alpha C-terminal domain (alpha-CTD)" evidence="11">
    <location>
        <begin position="254"/>
        <end position="328"/>
    </location>
</feature>
<dbReference type="InterPro" id="IPR036643">
    <property type="entry name" value="RNApol_insert_sf"/>
</dbReference>
<evidence type="ECO:0000256" key="3">
    <source>
        <dbReference type="ARBA" id="ARBA00015972"/>
    </source>
</evidence>
<protein>
    <recommendedName>
        <fullName evidence="3 11">DNA-directed RNA polymerase subunit alpha</fullName>
        <shortName evidence="11">RNAP subunit alpha</shortName>
        <ecNumber evidence="2 11">2.7.7.6</ecNumber>
    </recommendedName>
    <alternativeName>
        <fullName evidence="9 11">RNA polymerase subunit alpha</fullName>
    </alternativeName>
    <alternativeName>
        <fullName evidence="8 11">Transcriptase subunit alpha</fullName>
    </alternativeName>
</protein>
<dbReference type="GO" id="GO:0046983">
    <property type="term" value="F:protein dimerization activity"/>
    <property type="evidence" value="ECO:0007669"/>
    <property type="project" value="InterPro"/>
</dbReference>
<evidence type="ECO:0000256" key="1">
    <source>
        <dbReference type="ARBA" id="ARBA00007123"/>
    </source>
</evidence>
<dbReference type="Gene3D" id="2.170.120.12">
    <property type="entry name" value="DNA-directed RNA polymerase, insert domain"/>
    <property type="match status" value="1"/>
</dbReference>
<evidence type="ECO:0000313" key="14">
    <source>
        <dbReference type="Proteomes" id="UP000886748"/>
    </source>
</evidence>
<dbReference type="GO" id="GO:0000428">
    <property type="term" value="C:DNA-directed RNA polymerase complex"/>
    <property type="evidence" value="ECO:0007669"/>
    <property type="project" value="UniProtKB-KW"/>
</dbReference>
<evidence type="ECO:0000256" key="6">
    <source>
        <dbReference type="ARBA" id="ARBA00022695"/>
    </source>
</evidence>
<dbReference type="NCBIfam" id="TIGR02027">
    <property type="entry name" value="rpoA"/>
    <property type="match status" value="1"/>
</dbReference>
<reference evidence="13" key="1">
    <citation type="submission" date="2020-10" db="EMBL/GenBank/DDBJ databases">
        <authorList>
            <person name="Gilroy R."/>
        </authorList>
    </citation>
    <scope>NUCLEOTIDE SEQUENCE</scope>
    <source>
        <strain evidence="13">CHK154-7741</strain>
    </source>
</reference>
<dbReference type="SUPFAM" id="SSF47789">
    <property type="entry name" value="C-terminal domain of RNA polymerase alpha subunit"/>
    <property type="match status" value="1"/>
</dbReference>
<gene>
    <name evidence="11" type="primary">rpoA</name>
    <name evidence="13" type="ORF">IAD26_01640</name>
</gene>
<feature type="region of interest" description="Alpha N-terminal domain (alpha-NTD)" evidence="11">
    <location>
        <begin position="1"/>
        <end position="244"/>
    </location>
</feature>
<evidence type="ECO:0000256" key="5">
    <source>
        <dbReference type="ARBA" id="ARBA00022679"/>
    </source>
</evidence>
<accession>A0A9D1MYH5</accession>